<evidence type="ECO:0000313" key="5">
    <source>
        <dbReference type="WBParaSite" id="BXY_1746500.1"/>
    </source>
</evidence>
<dbReference type="Pfam" id="PF02862">
    <property type="entry name" value="DDHD"/>
    <property type="match status" value="1"/>
</dbReference>
<feature type="compositionally biased region" description="Basic and acidic residues" evidence="2">
    <location>
        <begin position="166"/>
        <end position="177"/>
    </location>
</feature>
<reference evidence="5" key="1">
    <citation type="submission" date="2016-11" db="UniProtKB">
        <authorList>
            <consortium name="WormBaseParasite"/>
        </authorList>
    </citation>
    <scope>IDENTIFICATION</scope>
</reference>
<dbReference type="GO" id="GO:0004620">
    <property type="term" value="F:phospholipase activity"/>
    <property type="evidence" value="ECO:0007669"/>
    <property type="project" value="TreeGrafter"/>
</dbReference>
<dbReference type="AlphaFoldDB" id="A0A1I7SWN4"/>
<feature type="compositionally biased region" description="Polar residues" evidence="2">
    <location>
        <begin position="228"/>
        <end position="242"/>
    </location>
</feature>
<dbReference type="Proteomes" id="UP000095284">
    <property type="component" value="Unplaced"/>
</dbReference>
<organism evidence="4 5">
    <name type="scientific">Bursaphelenchus xylophilus</name>
    <name type="common">Pinewood nematode worm</name>
    <name type="synonym">Aphelenchoides xylophilus</name>
    <dbReference type="NCBI Taxonomy" id="6326"/>
    <lineage>
        <taxon>Eukaryota</taxon>
        <taxon>Metazoa</taxon>
        <taxon>Ecdysozoa</taxon>
        <taxon>Nematoda</taxon>
        <taxon>Chromadorea</taxon>
        <taxon>Rhabditida</taxon>
        <taxon>Tylenchina</taxon>
        <taxon>Tylenchomorpha</taxon>
        <taxon>Aphelenchoidea</taxon>
        <taxon>Aphelenchoididae</taxon>
        <taxon>Bursaphelenchus</taxon>
    </lineage>
</organism>
<dbReference type="GO" id="GO:0046872">
    <property type="term" value="F:metal ion binding"/>
    <property type="evidence" value="ECO:0007669"/>
    <property type="project" value="InterPro"/>
</dbReference>
<feature type="region of interest" description="Disordered" evidence="2">
    <location>
        <begin position="863"/>
        <end position="882"/>
    </location>
</feature>
<dbReference type="InterPro" id="IPR004177">
    <property type="entry name" value="DDHD_dom"/>
</dbReference>
<dbReference type="SMART" id="SM01127">
    <property type="entry name" value="DDHD"/>
    <property type="match status" value="1"/>
</dbReference>
<feature type="compositionally biased region" description="Low complexity" evidence="2">
    <location>
        <begin position="212"/>
        <end position="227"/>
    </location>
</feature>
<name>A0A1I7SWN4_BURXY</name>
<feature type="region of interest" description="Disordered" evidence="2">
    <location>
        <begin position="166"/>
        <end position="242"/>
    </location>
</feature>
<comment type="similarity">
    <text evidence="1">Belongs to the PA-PLA1 family.</text>
</comment>
<sequence length="967" mass="110616">MGPQKHKSLSQDPIKLGVDKALKFIQFVIVLNCICLIFDLEHLLLIVSLSCAQSSSIHARFSVHNQVQDSSVGPLPESPPKDFSDCETAQSLTPSFIKQFCPTVEEGEEEDTTKVNEASGDFRLSQDVEEFQEEEITQGQPLKQVHSRQFLDRLVPFRWIFSEKEKTMSDKSEKDNSSVEMAVEADPNMPGSRPDSATENPPEKTETKKVPSISSNGSSTSLRTSLSHQTATPVTYTPKKNNSKANMTITSATAASLNLATPTTIGSVGGAAMLRPVKKKVVELECPEIRWHYKKPGESKWTPFRGYDSMVLEVAYRASKGIPLDKRTIALGEQLPQTKNVIVLDNLFEWNLEEKTDHVTSVYWKDESMKIRRGSWFYADTMQPVAEELAEAIEKHHLEKFRNQMIPDSPVFNENEVNKKPVLTMLKWEEHDEVRWNSVIDVSFYNNTKANRLFRFVTRGKGVFPLKRGFSSEASIDEGMPNFSDLILVVHGIGQKGYENLIAKNTTQIREVMDHLMDKYHSHEKRRPMILPIEWRSSLVLDEGVTDTITLPRMPQVRSALNSIAMDIMYYQSPLYRTEIVNGVIRCLNVTYTKFVKNNPNFNGAVSIFAHSLGSVIAYDIITNWSPLLLYDEFVTNAIEHRKNEAEDDEQRKLFTDFYECRRKILEQDGHMQEILLRRDEDLKFKVKNLFCIGSPLGVFIIMRGANAEQLLPKKEQCERIYNIFHPYDPVAYRLEPMYHENYKNIRPIKLFAYNEVNRDYNKLGYDCHRSYLKKIKKAQKKEAAASGEKTGDSDEKRKGEEEEDEDSDSGDCSSIHSPDIYSGPSPRSESPIGPEDIQENMGNGNTNTPLKVETQSRWWRFGSTTGEKKPKEDGVKEKEEKPEFTLEIERKEDKIVLSPAEQLIDGIPQEKRVPYRIDFQLQTSLTDKSYWSVLKSHFGYWTNYDVTAFLINQLYPPIISEPSPKV</sequence>
<evidence type="ECO:0000313" key="4">
    <source>
        <dbReference type="Proteomes" id="UP000095284"/>
    </source>
</evidence>
<accession>A0A1I7SWN4</accession>
<dbReference type="InterPro" id="IPR058055">
    <property type="entry name" value="PA-PLA1"/>
</dbReference>
<evidence type="ECO:0000256" key="2">
    <source>
        <dbReference type="SAM" id="MobiDB-lite"/>
    </source>
</evidence>
<dbReference type="GO" id="GO:0005737">
    <property type="term" value="C:cytoplasm"/>
    <property type="evidence" value="ECO:0007669"/>
    <property type="project" value="TreeGrafter"/>
</dbReference>
<feature type="region of interest" description="Disordered" evidence="2">
    <location>
        <begin position="782"/>
        <end position="857"/>
    </location>
</feature>
<dbReference type="WBParaSite" id="BXY_1746500.1">
    <property type="protein sequence ID" value="BXY_1746500.1"/>
    <property type="gene ID" value="BXY_1746500"/>
</dbReference>
<feature type="compositionally biased region" description="Basic and acidic residues" evidence="2">
    <location>
        <begin position="867"/>
        <end position="882"/>
    </location>
</feature>
<protein>
    <submittedName>
        <fullName evidence="5">DDHD domain-containing protein</fullName>
    </submittedName>
</protein>
<dbReference type="PANTHER" id="PTHR23509">
    <property type="entry name" value="PA-PL1 PHOSPHOLIPASE FAMILY"/>
    <property type="match status" value="1"/>
</dbReference>
<dbReference type="eggNOG" id="KOG2308">
    <property type="taxonomic scope" value="Eukaryota"/>
</dbReference>
<feature type="domain" description="DDHD" evidence="3">
    <location>
        <begin position="683"/>
        <end position="957"/>
    </location>
</feature>
<feature type="compositionally biased region" description="Polar residues" evidence="2">
    <location>
        <begin position="841"/>
        <end position="857"/>
    </location>
</feature>
<evidence type="ECO:0000259" key="3">
    <source>
        <dbReference type="PROSITE" id="PS51043"/>
    </source>
</evidence>
<dbReference type="PROSITE" id="PS51043">
    <property type="entry name" value="DDHD"/>
    <property type="match status" value="1"/>
</dbReference>
<proteinExistence type="inferred from homology"/>
<feature type="compositionally biased region" description="Basic and acidic residues" evidence="2">
    <location>
        <begin position="790"/>
        <end position="801"/>
    </location>
</feature>
<evidence type="ECO:0000256" key="1">
    <source>
        <dbReference type="ARBA" id="ARBA00038464"/>
    </source>
</evidence>
<dbReference type="PANTHER" id="PTHR23509:SF48">
    <property type="entry name" value="INTRACELLULAR PHOSPHOLIPASE A1"/>
    <property type="match status" value="1"/>
</dbReference>